<dbReference type="InterPro" id="IPR040612">
    <property type="entry name" value="ArsA_HSP20-like"/>
</dbReference>
<evidence type="ECO:0000256" key="3">
    <source>
        <dbReference type="ARBA" id="ARBA00022840"/>
    </source>
</evidence>
<dbReference type="InterPro" id="IPR008978">
    <property type="entry name" value="HSP20-like_chaperone"/>
</dbReference>
<evidence type="ECO:0000259" key="9">
    <source>
        <dbReference type="Pfam" id="PF02374"/>
    </source>
</evidence>
<dbReference type="GO" id="GO:0015446">
    <property type="term" value="F:ATPase-coupled arsenite transmembrane transporter activity"/>
    <property type="evidence" value="ECO:0007669"/>
    <property type="project" value="UniProtKB-EC"/>
</dbReference>
<evidence type="ECO:0000256" key="4">
    <source>
        <dbReference type="ARBA" id="ARBA00022849"/>
    </source>
</evidence>
<dbReference type="InterPro" id="IPR016300">
    <property type="entry name" value="ATPase_ArsA/GET3"/>
</dbReference>
<keyword evidence="4" id="KW-0059">Arsenical resistance</keyword>
<evidence type="ECO:0000256" key="1">
    <source>
        <dbReference type="ARBA" id="ARBA00011040"/>
    </source>
</evidence>
<comment type="similarity">
    <text evidence="1">Belongs to the arsA ATPase family.</text>
</comment>
<dbReference type="InterPro" id="IPR025723">
    <property type="entry name" value="ArsA/GET3_ATPase-like"/>
</dbReference>
<comment type="function">
    <text evidence="7">Anion-transporting ATPase. Catalyzes the extrusion of arsenite.</text>
</comment>
<sequence length="405" mass="46032">MAARCRQARGASMTRILLFSGKGGVGKTTASAATAVAAAKRGYRTLVMSFDIAHSLSDSFDLDRKLFDFNEGLPQKVAPNLELQEIDIQHELQRQWSEVYNYMSVLLTSTGVSNMVAEEVAILPGTEDVISLIYLNQYVQQGRYDVIIVDCPPTGESLRFVNITSVLQWYIRRRFNVDRTLVKLARPLASRLTSYDLPEDSYFASLEQLFDRVKGIEGLLTDGNRTTVRLVSSAEKMVIRETQRAYLYFNMYGMTVDQVVVNRLLPDTEYFAQWHKSQSAYLDHIQEYFSPMPVARLPLLEHEVVGLERLEDLAQRLYGDSDPTERYISGQPYQFAKQHEGRYRLQLLMPGADRGDIVLDRQGNDLIIRVGGFRRHVMLPRSVAQLDAVDAVLDKGMLKIDFARP</sequence>
<dbReference type="SUPFAM" id="SSF52540">
    <property type="entry name" value="P-loop containing nucleoside triphosphate hydrolases"/>
    <property type="match status" value="1"/>
</dbReference>
<protein>
    <recommendedName>
        <fullName evidence="8">arsenite-transporting ATPase</fullName>
        <ecNumber evidence="8">7.3.2.7</ecNumber>
    </recommendedName>
</protein>
<dbReference type="Gene3D" id="3.40.50.300">
    <property type="entry name" value="P-loop containing nucleotide triphosphate hydrolases"/>
    <property type="match status" value="1"/>
</dbReference>
<evidence type="ECO:0000256" key="2">
    <source>
        <dbReference type="ARBA" id="ARBA00022741"/>
    </source>
</evidence>
<dbReference type="Pfam" id="PF17886">
    <property type="entry name" value="ArsA_HSP20"/>
    <property type="match status" value="1"/>
</dbReference>
<dbReference type="EC" id="7.3.2.7" evidence="8"/>
<keyword evidence="3" id="KW-0067">ATP-binding</keyword>
<comment type="catalytic activity">
    <reaction evidence="6">
        <text>arsenite(in) + ATP + H2O = arsenite(out) + ADP + phosphate + H(+)</text>
        <dbReference type="Rhea" id="RHEA:11348"/>
        <dbReference type="ChEBI" id="CHEBI:15377"/>
        <dbReference type="ChEBI" id="CHEBI:15378"/>
        <dbReference type="ChEBI" id="CHEBI:29242"/>
        <dbReference type="ChEBI" id="CHEBI:30616"/>
        <dbReference type="ChEBI" id="CHEBI:43474"/>
        <dbReference type="ChEBI" id="CHEBI:456216"/>
        <dbReference type="EC" id="7.3.2.7"/>
    </reaction>
</comment>
<dbReference type="NCBIfam" id="TIGR00345">
    <property type="entry name" value="GET3_arsA_TRC40"/>
    <property type="match status" value="1"/>
</dbReference>
<organism evidence="11">
    <name type="scientific">Archangium disciforme</name>
    <dbReference type="NCBI Taxonomy" id="38"/>
    <lineage>
        <taxon>Bacteria</taxon>
        <taxon>Pseudomonadati</taxon>
        <taxon>Myxococcota</taxon>
        <taxon>Myxococcia</taxon>
        <taxon>Myxococcales</taxon>
        <taxon>Cystobacterineae</taxon>
        <taxon>Archangiaceae</taxon>
        <taxon>Archangium</taxon>
    </lineage>
</organism>
<dbReference type="Gene3D" id="2.60.40.790">
    <property type="match status" value="1"/>
</dbReference>
<evidence type="ECO:0000313" key="11">
    <source>
        <dbReference type="EMBL" id="CAF05646.1"/>
    </source>
</evidence>
<dbReference type="CDD" id="cd02035">
    <property type="entry name" value="ArsA"/>
    <property type="match status" value="1"/>
</dbReference>
<reference evidence="11" key="1">
    <citation type="journal article" date="2004" name="Chem. Biol.">
        <title>Identification and analysis of the core biosynthetic machinery of tubulysin, a potent cytotoxin with potential anticancer activity.</title>
        <authorList>
            <person name="Sandmann A."/>
            <person name="Sasse F."/>
            <person name="Muller R."/>
        </authorList>
    </citation>
    <scope>NUCLEOTIDE SEQUENCE</scope>
    <source>
        <strain evidence="11">An d48</strain>
    </source>
</reference>
<keyword evidence="5" id="KW-1278">Translocase</keyword>
<name>Q5ZPB1_9BACT</name>
<accession>Q5ZPB1</accession>
<dbReference type="EMBL" id="AJ620477">
    <property type="protein sequence ID" value="CAF05646.1"/>
    <property type="molecule type" value="Genomic_DNA"/>
</dbReference>
<keyword evidence="2" id="KW-0547">Nucleotide-binding</keyword>
<feature type="domain" description="ArsA HSP20-like" evidence="10">
    <location>
        <begin position="340"/>
        <end position="402"/>
    </location>
</feature>
<evidence type="ECO:0000256" key="6">
    <source>
        <dbReference type="ARBA" id="ARBA00052296"/>
    </source>
</evidence>
<evidence type="ECO:0000256" key="7">
    <source>
        <dbReference type="ARBA" id="ARBA00059736"/>
    </source>
</evidence>
<evidence type="ECO:0000259" key="10">
    <source>
        <dbReference type="Pfam" id="PF17886"/>
    </source>
</evidence>
<dbReference type="FunFam" id="3.40.50.300:FF:001801">
    <property type="entry name" value="Putative arsenical pump-driving ATPase"/>
    <property type="match status" value="1"/>
</dbReference>
<proteinExistence type="inferred from homology"/>
<dbReference type="CDD" id="cd06464">
    <property type="entry name" value="ACD_sHsps-like"/>
    <property type="match status" value="1"/>
</dbReference>
<reference evidence="11" key="2">
    <citation type="submission" date="2004-10" db="EMBL/GenBank/DDBJ databases">
        <title>Identifizierung und Charakterisierung des Tubulysin Biosynthesegenclusters aus dem Myxobakterium Angiococcus disciformis An d48.</title>
        <authorList>
            <person name="Sandmann A."/>
        </authorList>
    </citation>
    <scope>NUCLEOTIDE SEQUENCE</scope>
    <source>
        <strain evidence="11">An d48</strain>
    </source>
</reference>
<dbReference type="PANTHER" id="PTHR10803">
    <property type="entry name" value="ARSENICAL PUMP-DRIVING ATPASE ARSENITE-TRANSLOCATING ATPASE"/>
    <property type="match status" value="1"/>
</dbReference>
<dbReference type="PANTHER" id="PTHR10803:SF3">
    <property type="entry name" value="ATPASE GET3"/>
    <property type="match status" value="1"/>
</dbReference>
<dbReference type="GO" id="GO:0016887">
    <property type="term" value="F:ATP hydrolysis activity"/>
    <property type="evidence" value="ECO:0007669"/>
    <property type="project" value="InterPro"/>
</dbReference>
<dbReference type="GO" id="GO:0005524">
    <property type="term" value="F:ATP binding"/>
    <property type="evidence" value="ECO:0007669"/>
    <property type="project" value="UniProtKB-KW"/>
</dbReference>
<dbReference type="InterPro" id="IPR027417">
    <property type="entry name" value="P-loop_NTPase"/>
</dbReference>
<evidence type="ECO:0000256" key="8">
    <source>
        <dbReference type="ARBA" id="ARBA00066752"/>
    </source>
</evidence>
<feature type="domain" description="ArsA/GET3 Anion-transporting ATPase-like" evidence="9">
    <location>
        <begin position="14"/>
        <end position="318"/>
    </location>
</feature>
<dbReference type="SUPFAM" id="SSF49764">
    <property type="entry name" value="HSP20-like chaperones"/>
    <property type="match status" value="1"/>
</dbReference>
<evidence type="ECO:0000256" key="5">
    <source>
        <dbReference type="ARBA" id="ARBA00022967"/>
    </source>
</evidence>
<dbReference type="AlphaFoldDB" id="Q5ZPB1"/>
<dbReference type="Pfam" id="PF02374">
    <property type="entry name" value="ArsA_ATPase"/>
    <property type="match status" value="1"/>
</dbReference>